<proteinExistence type="predicted"/>
<accession>A0A1J1IKK5</accession>
<reference evidence="1" key="1">
    <citation type="submission" date="2015-04" db="EMBL/GenBank/DDBJ databases">
        <authorList>
            <person name="Syromyatnikov M.Y."/>
            <person name="Popov V.N."/>
        </authorList>
    </citation>
    <scope>NUCLEOTIDE SEQUENCE [LARGE SCALE GENOMIC DNA]</scope>
</reference>
<name>A0A1J1IKK5_9DIPT</name>
<dbReference type="EMBL" id="CVRI01000051">
    <property type="protein sequence ID" value="CRK99614.1"/>
    <property type="molecule type" value="Genomic_DNA"/>
</dbReference>
<dbReference type="Proteomes" id="UP000183832">
    <property type="component" value="Unassembled WGS sequence"/>
</dbReference>
<organism evidence="1 2">
    <name type="scientific">Clunio marinus</name>
    <dbReference type="NCBI Taxonomy" id="568069"/>
    <lineage>
        <taxon>Eukaryota</taxon>
        <taxon>Metazoa</taxon>
        <taxon>Ecdysozoa</taxon>
        <taxon>Arthropoda</taxon>
        <taxon>Hexapoda</taxon>
        <taxon>Insecta</taxon>
        <taxon>Pterygota</taxon>
        <taxon>Neoptera</taxon>
        <taxon>Endopterygota</taxon>
        <taxon>Diptera</taxon>
        <taxon>Nematocera</taxon>
        <taxon>Chironomoidea</taxon>
        <taxon>Chironomidae</taxon>
        <taxon>Clunio</taxon>
    </lineage>
</organism>
<dbReference type="AlphaFoldDB" id="A0A1J1IKK5"/>
<protein>
    <submittedName>
        <fullName evidence="1">CLUMA_CG012926, isoform A</fullName>
    </submittedName>
</protein>
<sequence length="72" mass="8395">MLLGPSCTQPLLPESTHKMERCKHNEPKYSAPFDKYFRAFVNLRDIMSKLKLRLNSHSEKETPTHSSQPHDN</sequence>
<keyword evidence="2" id="KW-1185">Reference proteome</keyword>
<evidence type="ECO:0000313" key="2">
    <source>
        <dbReference type="Proteomes" id="UP000183832"/>
    </source>
</evidence>
<evidence type="ECO:0000313" key="1">
    <source>
        <dbReference type="EMBL" id="CRK99614.1"/>
    </source>
</evidence>
<gene>
    <name evidence="1" type="ORF">CLUMA_CG012926</name>
</gene>